<dbReference type="Proteomes" id="UP001485043">
    <property type="component" value="Unassembled WGS sequence"/>
</dbReference>
<name>A0AAW1RKW0_9CHLO</name>
<accession>A0AAW1RKW0</accession>
<keyword evidence="3" id="KW-1185">Reference proteome</keyword>
<comment type="caution">
    <text evidence="2">The sequence shown here is derived from an EMBL/GenBank/DDBJ whole genome shotgun (WGS) entry which is preliminary data.</text>
</comment>
<proteinExistence type="predicted"/>
<reference evidence="2 3" key="1">
    <citation type="journal article" date="2024" name="Nat. Commun.">
        <title>Phylogenomics reveals the evolutionary origins of lichenization in chlorophyte algae.</title>
        <authorList>
            <person name="Puginier C."/>
            <person name="Libourel C."/>
            <person name="Otte J."/>
            <person name="Skaloud P."/>
            <person name="Haon M."/>
            <person name="Grisel S."/>
            <person name="Petersen M."/>
            <person name="Berrin J.G."/>
            <person name="Delaux P.M."/>
            <person name="Dal Grande F."/>
            <person name="Keller J."/>
        </authorList>
    </citation>
    <scope>NUCLEOTIDE SEQUENCE [LARGE SCALE GENOMIC DNA]</scope>
    <source>
        <strain evidence="2 3">SAG 2523</strain>
    </source>
</reference>
<feature type="region of interest" description="Disordered" evidence="1">
    <location>
        <begin position="202"/>
        <end position="230"/>
    </location>
</feature>
<dbReference type="EMBL" id="JALJOV010002113">
    <property type="protein sequence ID" value="KAK9834342.1"/>
    <property type="molecule type" value="Genomic_DNA"/>
</dbReference>
<gene>
    <name evidence="2" type="ORF">WJX84_009621</name>
</gene>
<feature type="region of interest" description="Disordered" evidence="1">
    <location>
        <begin position="51"/>
        <end position="80"/>
    </location>
</feature>
<evidence type="ECO:0000313" key="2">
    <source>
        <dbReference type="EMBL" id="KAK9834342.1"/>
    </source>
</evidence>
<organism evidence="2 3">
    <name type="scientific">Apatococcus fuscideae</name>
    <dbReference type="NCBI Taxonomy" id="2026836"/>
    <lineage>
        <taxon>Eukaryota</taxon>
        <taxon>Viridiplantae</taxon>
        <taxon>Chlorophyta</taxon>
        <taxon>core chlorophytes</taxon>
        <taxon>Trebouxiophyceae</taxon>
        <taxon>Chlorellales</taxon>
        <taxon>Chlorellaceae</taxon>
        <taxon>Apatococcus</taxon>
    </lineage>
</organism>
<evidence type="ECO:0000313" key="3">
    <source>
        <dbReference type="Proteomes" id="UP001485043"/>
    </source>
</evidence>
<sequence>MIVLITQALRAGEHSKCGASAQFVVGQDSLSGLSYLINPTRRNIQLNSGIASSSTFEETPTDADRSTVNPEGSGHLTADGSADDRFAEAEAHGVPAYLAIRTFTMPRRSPSLTTASSLVPLRENSSMADVPSTIHPPWGMARKRPNLPHLDDINIPAPEDVSLLPGFSAPAWQGSPGICNRAACQDSCWAPRQGASKGFADEAARAEGFSQEPSQGCGEDIAPEGGEESVWGPDEVAKAAADLGWRAATYTVAPTLPSAPTWNLMPENPSPDDCGDCTQHHAEVQLAMELSYDATRPLSDKLLHFPMWYLASCSDYFLANKAHKALVEFEKLSSVTSHPTQTVLSRLRSVRLMDAQLHVTASYHHDELKTALVVHHWARSCLGRSIDALAAIKEHVLRLPQHTEWRVLYDFEMAAVLPAGLQWSPSIHEDMWKDARVGCLSGQHQPPLPLWVQLNSPDESVCRIKFEASYS</sequence>
<dbReference type="AlphaFoldDB" id="A0AAW1RKW0"/>
<protein>
    <submittedName>
        <fullName evidence="2">Uncharacterized protein</fullName>
    </submittedName>
</protein>
<evidence type="ECO:0000256" key="1">
    <source>
        <dbReference type="SAM" id="MobiDB-lite"/>
    </source>
</evidence>